<dbReference type="AlphaFoldDB" id="A0A7S1KR78"/>
<accession>A0A7S1KR78</accession>
<gene>
    <name evidence="3" type="ORF">PCOS0759_LOCUS5540</name>
</gene>
<feature type="compositionally biased region" description="Basic and acidic residues" evidence="2">
    <location>
        <begin position="314"/>
        <end position="339"/>
    </location>
</feature>
<proteinExistence type="predicted"/>
<feature type="region of interest" description="Disordered" evidence="2">
    <location>
        <begin position="147"/>
        <end position="226"/>
    </location>
</feature>
<feature type="compositionally biased region" description="Polar residues" evidence="2">
    <location>
        <begin position="108"/>
        <end position="121"/>
    </location>
</feature>
<name>A0A7S1KR78_9EUKA</name>
<keyword evidence="1" id="KW-0175">Coiled coil</keyword>
<feature type="region of interest" description="Disordered" evidence="2">
    <location>
        <begin position="314"/>
        <end position="417"/>
    </location>
</feature>
<evidence type="ECO:0000256" key="2">
    <source>
        <dbReference type="SAM" id="MobiDB-lite"/>
    </source>
</evidence>
<dbReference type="EMBL" id="HBGD01006660">
    <property type="protein sequence ID" value="CAD9082300.1"/>
    <property type="molecule type" value="Transcribed_RNA"/>
</dbReference>
<feature type="compositionally biased region" description="Polar residues" evidence="2">
    <location>
        <begin position="60"/>
        <end position="70"/>
    </location>
</feature>
<feature type="region of interest" description="Disordered" evidence="2">
    <location>
        <begin position="492"/>
        <end position="523"/>
    </location>
</feature>
<protein>
    <submittedName>
        <fullName evidence="3">Uncharacterized protein</fullName>
    </submittedName>
</protein>
<feature type="compositionally biased region" description="Low complexity" evidence="2">
    <location>
        <begin position="30"/>
        <end position="49"/>
    </location>
</feature>
<feature type="region of interest" description="Disordered" evidence="2">
    <location>
        <begin position="16"/>
        <end position="128"/>
    </location>
</feature>
<evidence type="ECO:0000256" key="1">
    <source>
        <dbReference type="SAM" id="Coils"/>
    </source>
</evidence>
<feature type="compositionally biased region" description="Basic and acidic residues" evidence="2">
    <location>
        <begin position="346"/>
        <end position="396"/>
    </location>
</feature>
<evidence type="ECO:0000313" key="3">
    <source>
        <dbReference type="EMBL" id="CAD9082300.1"/>
    </source>
</evidence>
<reference evidence="3" key="1">
    <citation type="submission" date="2021-01" db="EMBL/GenBank/DDBJ databases">
        <authorList>
            <person name="Corre E."/>
            <person name="Pelletier E."/>
            <person name="Niang G."/>
            <person name="Scheremetjew M."/>
            <person name="Finn R."/>
            <person name="Kale V."/>
            <person name="Holt S."/>
            <person name="Cochrane G."/>
            <person name="Meng A."/>
            <person name="Brown T."/>
            <person name="Cohen L."/>
        </authorList>
    </citation>
    <scope>NUCLEOTIDE SEQUENCE</scope>
    <source>
        <strain evidence="3">WS</strain>
    </source>
</reference>
<sequence>MTEEFSLLSYLNVTVPDKVPLPQPSGRKVGSSAAKAPSAATSTSGALSKRIFTPKRKPPSSRTSLASDSEYNVGGRGSRSSSSVSSIVGAQKKSSPKQRANPHYETTYGRTFSSSKYTQPAANARNEDVQSVVRDMQDMFSAVEQQHFDPQAASSRVLPPQVDIDHFEEEGAIPATPSARNQEPHPTPSQTQHMGHPSDESEGGAVDPRAPFMSPAHKRRQQEVPTATFLAQSMGAPHEVRVSEVRVSQPGRDPIIYEVHDLELPPSAEELNAENERLKREKSQLEQQEDALYGSLMQKSNQEYFREQRELLEDRKRKHMEDYEEWKNQVRERRERDMEEQNIEENELRQQMELQNERARQQHEAALRDKQRERDQYAHDLEEQIREKDRQRREDREFDLEAPPGPDVDQANLEQMQERLGRRRELIDYWNQQLDAKERLEHEEKERDRQMFNQALNRDMRELQNEMDQSRREREALREDLRGEWKRSVDEKQRERALEEDEKARDRDARRRQEHQMLQDQQRLIEERARRIEERKKALDEQMQTLNKYREEDKLRDESMEQEMLRKIREGLMRRKLYRDIRTKKILSSKEAKRLVPTH</sequence>
<feature type="coiled-coil region" evidence="1">
    <location>
        <begin position="453"/>
        <end position="480"/>
    </location>
</feature>
<organism evidence="3">
    <name type="scientific">Percolomonas cosmopolitus</name>
    <dbReference type="NCBI Taxonomy" id="63605"/>
    <lineage>
        <taxon>Eukaryota</taxon>
        <taxon>Discoba</taxon>
        <taxon>Heterolobosea</taxon>
        <taxon>Tetramitia</taxon>
        <taxon>Eutetramitia</taxon>
        <taxon>Percolomonadidae</taxon>
        <taxon>Percolomonas</taxon>
    </lineage>
</organism>